<proteinExistence type="predicted"/>
<dbReference type="SMART" id="SM00164">
    <property type="entry name" value="TBC"/>
    <property type="match status" value="1"/>
</dbReference>
<gene>
    <name evidence="2" type="ORF">BYL167_LOCUS6556</name>
    <name evidence="4" type="ORF">GIL414_LOCUS31381</name>
    <name evidence="3" type="ORF">SMN809_LOCUS16961</name>
</gene>
<dbReference type="SUPFAM" id="SSF47923">
    <property type="entry name" value="Ypt/Rab-GAP domain of gyp1p"/>
    <property type="match status" value="2"/>
</dbReference>
<evidence type="ECO:0000259" key="1">
    <source>
        <dbReference type="PROSITE" id="PS50086"/>
    </source>
</evidence>
<feature type="non-terminal residue" evidence="4">
    <location>
        <position position="1"/>
    </location>
</feature>
<dbReference type="GO" id="GO:0005096">
    <property type="term" value="F:GTPase activator activity"/>
    <property type="evidence" value="ECO:0007669"/>
    <property type="project" value="TreeGrafter"/>
</dbReference>
<reference evidence="4" key="1">
    <citation type="submission" date="2021-02" db="EMBL/GenBank/DDBJ databases">
        <authorList>
            <person name="Nowell W R."/>
        </authorList>
    </citation>
    <scope>NUCLEOTIDE SEQUENCE</scope>
</reference>
<dbReference type="Proteomes" id="UP000681967">
    <property type="component" value="Unassembled WGS sequence"/>
</dbReference>
<dbReference type="Gene3D" id="1.10.472.80">
    <property type="entry name" value="Ypt/Rab-GAP domain of gyp1p, domain 3"/>
    <property type="match status" value="1"/>
</dbReference>
<dbReference type="InterPro" id="IPR050302">
    <property type="entry name" value="Rab_GAP_TBC_domain"/>
</dbReference>
<dbReference type="Proteomes" id="UP000681720">
    <property type="component" value="Unassembled WGS sequence"/>
</dbReference>
<dbReference type="EMBL" id="CAJOBI010007729">
    <property type="protein sequence ID" value="CAF4093403.1"/>
    <property type="molecule type" value="Genomic_DNA"/>
</dbReference>
<dbReference type="PANTHER" id="PTHR47219:SF15">
    <property type="entry name" value="TBC1 DOMAIN FAMILY MEMBER 12 ISOFORM X1"/>
    <property type="match status" value="1"/>
</dbReference>
<dbReference type="Proteomes" id="UP000676336">
    <property type="component" value="Unassembled WGS sequence"/>
</dbReference>
<dbReference type="AlphaFoldDB" id="A0A8S2WAX1"/>
<dbReference type="EMBL" id="CAJOBJ010063295">
    <property type="protein sequence ID" value="CAF4427461.1"/>
    <property type="molecule type" value="Genomic_DNA"/>
</dbReference>
<dbReference type="GO" id="GO:0016192">
    <property type="term" value="P:vesicle-mediated transport"/>
    <property type="evidence" value="ECO:0007669"/>
    <property type="project" value="UniProtKB-ARBA"/>
</dbReference>
<dbReference type="GO" id="GO:0031410">
    <property type="term" value="C:cytoplasmic vesicle"/>
    <property type="evidence" value="ECO:0007669"/>
    <property type="project" value="UniProtKB-ARBA"/>
</dbReference>
<dbReference type="GO" id="GO:0005773">
    <property type="term" value="C:vacuole"/>
    <property type="evidence" value="ECO:0007669"/>
    <property type="project" value="UniProtKB-ARBA"/>
</dbReference>
<evidence type="ECO:0000313" key="3">
    <source>
        <dbReference type="EMBL" id="CAF4093403.1"/>
    </source>
</evidence>
<sequence>YLQLLLCIYVYLCPEVGYVQGQAFLAGMFLLNLDLFDSFICFSNLLNRPYFQTFYRFNNIDKYLQLFKQLLDYHLPKLSAHFIHMSIEPNCFALDWFFTIFSKSLPLDVVSRIWDLFFRDGDAFIFRTAIAILSLYEERLCQLDTFHCLQFLTRLPDDLNATSLFKAIDKINFDHTNCELFYLIA</sequence>
<dbReference type="EMBL" id="CAJOBH010001610">
    <property type="protein sequence ID" value="CAF3864211.1"/>
    <property type="molecule type" value="Genomic_DNA"/>
</dbReference>
<dbReference type="Pfam" id="PF00566">
    <property type="entry name" value="RabGAP-TBC"/>
    <property type="match status" value="1"/>
</dbReference>
<accession>A0A8S2WAX1</accession>
<dbReference type="PROSITE" id="PS50086">
    <property type="entry name" value="TBC_RABGAP"/>
    <property type="match status" value="1"/>
</dbReference>
<dbReference type="PANTHER" id="PTHR47219">
    <property type="entry name" value="RAB GTPASE-ACTIVATING PROTEIN 1-LIKE"/>
    <property type="match status" value="1"/>
</dbReference>
<dbReference type="Gene3D" id="1.10.8.270">
    <property type="entry name" value="putative rabgap domain of human tbc1 domain family member 14 like domains"/>
    <property type="match status" value="1"/>
</dbReference>
<dbReference type="GO" id="GO:0031267">
    <property type="term" value="F:small GTPase binding"/>
    <property type="evidence" value="ECO:0007669"/>
    <property type="project" value="TreeGrafter"/>
</dbReference>
<evidence type="ECO:0000313" key="2">
    <source>
        <dbReference type="EMBL" id="CAF3864211.1"/>
    </source>
</evidence>
<evidence type="ECO:0000313" key="5">
    <source>
        <dbReference type="Proteomes" id="UP000681720"/>
    </source>
</evidence>
<evidence type="ECO:0000313" key="4">
    <source>
        <dbReference type="EMBL" id="CAF4427461.1"/>
    </source>
</evidence>
<dbReference type="InterPro" id="IPR035969">
    <property type="entry name" value="Rab-GAP_TBC_sf"/>
</dbReference>
<dbReference type="FunFam" id="1.10.472.80:FF:000006">
    <property type="entry name" value="TBC1 domain family member 14"/>
    <property type="match status" value="1"/>
</dbReference>
<protein>
    <recommendedName>
        <fullName evidence="1">Rab-GAP TBC domain-containing protein</fullName>
    </recommendedName>
</protein>
<organism evidence="4 5">
    <name type="scientific">Rotaria magnacalcarata</name>
    <dbReference type="NCBI Taxonomy" id="392030"/>
    <lineage>
        <taxon>Eukaryota</taxon>
        <taxon>Metazoa</taxon>
        <taxon>Spiralia</taxon>
        <taxon>Gnathifera</taxon>
        <taxon>Rotifera</taxon>
        <taxon>Eurotatoria</taxon>
        <taxon>Bdelloidea</taxon>
        <taxon>Philodinida</taxon>
        <taxon>Philodinidae</taxon>
        <taxon>Rotaria</taxon>
    </lineage>
</organism>
<comment type="caution">
    <text evidence="4">The sequence shown here is derived from an EMBL/GenBank/DDBJ whole genome shotgun (WGS) entry which is preliminary data.</text>
</comment>
<feature type="domain" description="Rab-GAP TBC" evidence="1">
    <location>
        <begin position="1"/>
        <end position="121"/>
    </location>
</feature>
<name>A0A8S2WAX1_9BILA</name>
<dbReference type="InterPro" id="IPR000195">
    <property type="entry name" value="Rab-GAP-TBC_dom"/>
</dbReference>